<dbReference type="KEGG" id="ttf:THTE_3692"/>
<dbReference type="GO" id="GO:0046872">
    <property type="term" value="F:metal ion binding"/>
    <property type="evidence" value="ECO:0007669"/>
    <property type="project" value="UniProtKB-KW"/>
</dbReference>
<keyword evidence="4 13" id="KW-0808">Transferase</keyword>
<dbReference type="InterPro" id="IPR058240">
    <property type="entry name" value="rSAM_sf"/>
</dbReference>
<dbReference type="FunFam" id="3.80.30.20:FF:000001">
    <property type="entry name" value="tRNA-2-methylthio-N(6)-dimethylallyladenosine synthase 2"/>
    <property type="match status" value="1"/>
</dbReference>
<dbReference type="Pfam" id="PF01938">
    <property type="entry name" value="TRAM"/>
    <property type="match status" value="1"/>
</dbReference>
<dbReference type="InterPro" id="IPR013848">
    <property type="entry name" value="Methylthiotransferase_N"/>
</dbReference>
<feature type="binding site" evidence="13">
    <location>
        <position position="48"/>
    </location>
    <ligand>
        <name>[4Fe-4S] cluster</name>
        <dbReference type="ChEBI" id="CHEBI:49883"/>
        <label>1</label>
    </ligand>
</feature>
<feature type="binding site" evidence="13">
    <location>
        <position position="176"/>
    </location>
    <ligand>
        <name>[4Fe-4S] cluster</name>
        <dbReference type="ChEBI" id="CHEBI:49883"/>
        <label>2</label>
        <note>4Fe-4S-S-AdoMet</note>
    </ligand>
</feature>
<dbReference type="Pfam" id="PF04055">
    <property type="entry name" value="Radical_SAM"/>
    <property type="match status" value="1"/>
</dbReference>
<dbReference type="InterPro" id="IPR002792">
    <property type="entry name" value="TRAM_dom"/>
</dbReference>
<dbReference type="SFLD" id="SFLDG01061">
    <property type="entry name" value="methylthiotransferase"/>
    <property type="match status" value="1"/>
</dbReference>
<feature type="domain" description="Radical SAM core" evidence="16">
    <location>
        <begin position="155"/>
        <end position="387"/>
    </location>
</feature>
<feature type="binding site" evidence="13">
    <location>
        <position position="82"/>
    </location>
    <ligand>
        <name>[4Fe-4S] cluster</name>
        <dbReference type="ChEBI" id="CHEBI:49883"/>
        <label>1</label>
    </ligand>
</feature>
<dbReference type="HAMAP" id="MF_01864">
    <property type="entry name" value="tRNA_metthiotr_MiaB"/>
    <property type="match status" value="1"/>
</dbReference>
<comment type="similarity">
    <text evidence="13">Belongs to the methylthiotransferase family. MiaB subfamily.</text>
</comment>
<keyword evidence="13" id="KW-0819">tRNA processing</keyword>
<feature type="domain" description="MTTase N-terminal" evidence="15">
    <location>
        <begin position="3"/>
        <end position="119"/>
    </location>
</feature>
<sequence>MRKRFYIETVGCQMNELDSELVVAALQEAGYEQVFQRQQADIILFNTCSVRQHAEDKIYSALGRLKHLKEQKPGKVIGVLGCMAQKDQELILKRAPHVDLVVGPGQVARLPELLESLAQGKGPIMEVSLDRRGQPRQKVQASFLNPDRQNRPIVRPVKHQAFVRVMFGCDKFCTYCIVPKVRGPEQSRSPQEILEEVRQLADQGCVEITLLGQTVNSYRWQEPGRTIRLADLLQRVHEVPGIRRIRFVTNYPRDMSRELLQAVRDLPKVCPYLHVPAQSGSNAVLKRMKRGYTIEEYYEMLASIREIVPEAAITSDFIVGFCGETEEDFEQTVRLVEAARFKNSFIFKYSPRPGTKAYELFPDDVPDEVKRRRNNELLAIQNRISLEENQRFIGQTVEVLVEGPSKMAERQSEKNSSSIQLTGRTVCDRIVVFEGSADLAGQFVKVTIKEVSPVTLFGELSLARLDTHADRLGAPVSA</sequence>
<evidence type="ECO:0000256" key="1">
    <source>
        <dbReference type="ARBA" id="ARBA00003234"/>
    </source>
</evidence>
<dbReference type="PANTHER" id="PTHR43020">
    <property type="entry name" value="CDK5 REGULATORY SUBUNIT-ASSOCIATED PROTEIN 1"/>
    <property type="match status" value="1"/>
</dbReference>
<dbReference type="InterPro" id="IPR006638">
    <property type="entry name" value="Elp3/MiaA/NifB-like_rSAM"/>
</dbReference>
<dbReference type="CDD" id="cd01335">
    <property type="entry name" value="Radical_SAM"/>
    <property type="match status" value="1"/>
</dbReference>
<dbReference type="InterPro" id="IPR005839">
    <property type="entry name" value="Methylthiotransferase"/>
</dbReference>
<evidence type="ECO:0000256" key="11">
    <source>
        <dbReference type="ARBA" id="ARBA00080698"/>
    </source>
</evidence>
<evidence type="ECO:0000256" key="3">
    <source>
        <dbReference type="ARBA" id="ARBA00022490"/>
    </source>
</evidence>
<comment type="function">
    <text evidence="1 13">Catalyzes the methylthiolation of N6-(dimethylallyl)adenosine (i(6)A), leading to the formation of 2-methylthio-N6-(dimethylallyl)adenosine (ms(2)i(6)A) at position 37 in tRNAs that read codons beginning with uridine.</text>
</comment>
<dbReference type="PROSITE" id="PS51449">
    <property type="entry name" value="MTTASE_N"/>
    <property type="match status" value="1"/>
</dbReference>
<dbReference type="PROSITE" id="PS51918">
    <property type="entry name" value="RADICAL_SAM"/>
    <property type="match status" value="1"/>
</dbReference>
<feature type="binding site" evidence="13">
    <location>
        <position position="12"/>
    </location>
    <ligand>
        <name>[4Fe-4S] cluster</name>
        <dbReference type="ChEBI" id="CHEBI:49883"/>
        <label>1</label>
    </ligand>
</feature>
<accession>A0A286RJZ7</accession>
<dbReference type="Gene3D" id="3.80.30.20">
    <property type="entry name" value="tm_1862 like domain"/>
    <property type="match status" value="1"/>
</dbReference>
<dbReference type="Gene3D" id="3.40.50.12160">
    <property type="entry name" value="Methylthiotransferase, N-terminal domain"/>
    <property type="match status" value="1"/>
</dbReference>
<organism evidence="17 18">
    <name type="scientific">Thermogutta terrifontis</name>
    <dbReference type="NCBI Taxonomy" id="1331910"/>
    <lineage>
        <taxon>Bacteria</taxon>
        <taxon>Pseudomonadati</taxon>
        <taxon>Planctomycetota</taxon>
        <taxon>Planctomycetia</taxon>
        <taxon>Pirellulales</taxon>
        <taxon>Thermoguttaceae</taxon>
        <taxon>Thermogutta</taxon>
    </lineage>
</organism>
<evidence type="ECO:0000256" key="5">
    <source>
        <dbReference type="ARBA" id="ARBA00022691"/>
    </source>
</evidence>
<dbReference type="InterPro" id="IPR038135">
    <property type="entry name" value="Methylthiotransferase_N_sf"/>
</dbReference>
<dbReference type="InterPro" id="IPR023404">
    <property type="entry name" value="rSAM_horseshoe"/>
</dbReference>
<evidence type="ECO:0000259" key="15">
    <source>
        <dbReference type="PROSITE" id="PS51449"/>
    </source>
</evidence>
<dbReference type="PROSITE" id="PS01278">
    <property type="entry name" value="MTTASE_RADICAL"/>
    <property type="match status" value="1"/>
</dbReference>
<feature type="domain" description="TRAM" evidence="14">
    <location>
        <begin position="390"/>
        <end position="462"/>
    </location>
</feature>
<dbReference type="NCBIfam" id="TIGR00089">
    <property type="entry name" value="MiaB/RimO family radical SAM methylthiotransferase"/>
    <property type="match status" value="1"/>
</dbReference>
<comment type="catalytic activity">
    <reaction evidence="13">
        <text>N(6)-dimethylallyladenosine(37) in tRNA + (sulfur carrier)-SH + AH2 + 2 S-adenosyl-L-methionine = 2-methylsulfanyl-N(6)-dimethylallyladenosine(37) in tRNA + (sulfur carrier)-H + 5'-deoxyadenosine + L-methionine + A + S-adenosyl-L-homocysteine + 2 H(+)</text>
        <dbReference type="Rhea" id="RHEA:37067"/>
        <dbReference type="Rhea" id="RHEA-COMP:10375"/>
        <dbReference type="Rhea" id="RHEA-COMP:10376"/>
        <dbReference type="Rhea" id="RHEA-COMP:14737"/>
        <dbReference type="Rhea" id="RHEA-COMP:14739"/>
        <dbReference type="ChEBI" id="CHEBI:13193"/>
        <dbReference type="ChEBI" id="CHEBI:15378"/>
        <dbReference type="ChEBI" id="CHEBI:17319"/>
        <dbReference type="ChEBI" id="CHEBI:17499"/>
        <dbReference type="ChEBI" id="CHEBI:29917"/>
        <dbReference type="ChEBI" id="CHEBI:57844"/>
        <dbReference type="ChEBI" id="CHEBI:57856"/>
        <dbReference type="ChEBI" id="CHEBI:59789"/>
        <dbReference type="ChEBI" id="CHEBI:64428"/>
        <dbReference type="ChEBI" id="CHEBI:74415"/>
        <dbReference type="ChEBI" id="CHEBI:74417"/>
        <dbReference type="EC" id="2.8.4.3"/>
    </reaction>
</comment>
<keyword evidence="6 13" id="KW-0479">Metal-binding</keyword>
<comment type="cofactor">
    <cofactor evidence="13">
        <name>[4Fe-4S] cluster</name>
        <dbReference type="ChEBI" id="CHEBI:49883"/>
    </cofactor>
    <text evidence="13">Binds 2 [4Fe-4S] clusters. One cluster is coordinated with 3 cysteines and an exchangeable S-adenosyl-L-methionine.</text>
</comment>
<evidence type="ECO:0000256" key="6">
    <source>
        <dbReference type="ARBA" id="ARBA00022723"/>
    </source>
</evidence>
<evidence type="ECO:0000313" key="17">
    <source>
        <dbReference type="EMBL" id="ASV76293.1"/>
    </source>
</evidence>
<dbReference type="Proteomes" id="UP000215086">
    <property type="component" value="Chromosome"/>
</dbReference>
<dbReference type="EC" id="2.8.4.3" evidence="9 13"/>
<dbReference type="InterPro" id="IPR007197">
    <property type="entry name" value="rSAM"/>
</dbReference>
<dbReference type="AlphaFoldDB" id="A0A286RJZ7"/>
<dbReference type="SFLD" id="SFLDF00273">
    <property type="entry name" value="(dimethylallyl)adenosine_tRNA"/>
    <property type="match status" value="1"/>
</dbReference>
<proteinExistence type="inferred from homology"/>
<dbReference type="NCBIfam" id="TIGR01574">
    <property type="entry name" value="miaB-methiolase"/>
    <property type="match status" value="1"/>
</dbReference>
<dbReference type="GO" id="GO:0051539">
    <property type="term" value="F:4 iron, 4 sulfur cluster binding"/>
    <property type="evidence" value="ECO:0007669"/>
    <property type="project" value="UniProtKB-UniRule"/>
</dbReference>
<evidence type="ECO:0000256" key="12">
    <source>
        <dbReference type="ARBA" id="ARBA00081141"/>
    </source>
</evidence>
<evidence type="ECO:0000256" key="2">
    <source>
        <dbReference type="ARBA" id="ARBA00022485"/>
    </source>
</evidence>
<dbReference type="GO" id="GO:0035597">
    <property type="term" value="F:tRNA-2-methylthio-N(6)-dimethylallyladenosine(37) synthase activity"/>
    <property type="evidence" value="ECO:0007669"/>
    <property type="project" value="UniProtKB-EC"/>
</dbReference>
<dbReference type="PROSITE" id="PS50926">
    <property type="entry name" value="TRAM"/>
    <property type="match status" value="1"/>
</dbReference>
<evidence type="ECO:0000256" key="7">
    <source>
        <dbReference type="ARBA" id="ARBA00023004"/>
    </source>
</evidence>
<keyword evidence="8 13" id="KW-0411">Iron-sulfur</keyword>
<dbReference type="SFLD" id="SFLDG01082">
    <property type="entry name" value="B12-binding_domain_containing"/>
    <property type="match status" value="1"/>
</dbReference>
<reference evidence="17 18" key="1">
    <citation type="journal article" name="Front. Microbiol.">
        <title>Sugar Metabolism of the First Thermophilic Planctomycete Thermogutta terrifontis: Comparative Genomic and Transcriptomic Approaches.</title>
        <authorList>
            <person name="Elcheninov A.G."/>
            <person name="Menzel P."/>
            <person name="Gudbergsdottir S.R."/>
            <person name="Slesarev A.I."/>
            <person name="Kadnikov V.V."/>
            <person name="Krogh A."/>
            <person name="Bonch-Osmolovskaya E.A."/>
            <person name="Peng X."/>
            <person name="Kublanov I.V."/>
        </authorList>
    </citation>
    <scope>NUCLEOTIDE SEQUENCE [LARGE SCALE GENOMIC DNA]</scope>
    <source>
        <strain evidence="17 18">R1</strain>
    </source>
</reference>
<evidence type="ECO:0000256" key="13">
    <source>
        <dbReference type="HAMAP-Rule" id="MF_01864"/>
    </source>
</evidence>
<keyword evidence="7 13" id="KW-0408">Iron</keyword>
<dbReference type="SUPFAM" id="SSF102114">
    <property type="entry name" value="Radical SAM enzymes"/>
    <property type="match status" value="1"/>
</dbReference>
<dbReference type="GO" id="GO:0005829">
    <property type="term" value="C:cytosol"/>
    <property type="evidence" value="ECO:0007669"/>
    <property type="project" value="TreeGrafter"/>
</dbReference>
<dbReference type="SMART" id="SM00729">
    <property type="entry name" value="Elp3"/>
    <property type="match status" value="1"/>
</dbReference>
<evidence type="ECO:0000313" key="18">
    <source>
        <dbReference type="Proteomes" id="UP000215086"/>
    </source>
</evidence>
<evidence type="ECO:0000259" key="16">
    <source>
        <dbReference type="PROSITE" id="PS51918"/>
    </source>
</evidence>
<keyword evidence="18" id="KW-1185">Reference proteome</keyword>
<dbReference type="FunFam" id="3.40.50.12160:FF:000003">
    <property type="entry name" value="CDK5 regulatory subunit-associated protein 1"/>
    <property type="match status" value="1"/>
</dbReference>
<dbReference type="Pfam" id="PF00919">
    <property type="entry name" value="UPF0004"/>
    <property type="match status" value="1"/>
</dbReference>
<feature type="binding site" evidence="13">
    <location>
        <position position="169"/>
    </location>
    <ligand>
        <name>[4Fe-4S] cluster</name>
        <dbReference type="ChEBI" id="CHEBI:49883"/>
        <label>2</label>
        <note>4Fe-4S-S-AdoMet</note>
    </ligand>
</feature>
<name>A0A286RJZ7_9BACT</name>
<feature type="binding site" evidence="13">
    <location>
        <position position="173"/>
    </location>
    <ligand>
        <name>[4Fe-4S] cluster</name>
        <dbReference type="ChEBI" id="CHEBI:49883"/>
        <label>2</label>
        <note>4Fe-4S-S-AdoMet</note>
    </ligand>
</feature>
<evidence type="ECO:0000256" key="8">
    <source>
        <dbReference type="ARBA" id="ARBA00023014"/>
    </source>
</evidence>
<dbReference type="PANTHER" id="PTHR43020:SF2">
    <property type="entry name" value="MITOCHONDRIAL TRNA METHYLTHIOTRANSFERASE CDK5RAP1"/>
    <property type="match status" value="1"/>
</dbReference>
<comment type="subunit">
    <text evidence="13">Monomer.</text>
</comment>
<dbReference type="InterPro" id="IPR020612">
    <property type="entry name" value="Methylthiotransferase_CS"/>
</dbReference>
<dbReference type="InterPro" id="IPR006463">
    <property type="entry name" value="MiaB_methiolase"/>
</dbReference>
<comment type="subcellular location">
    <subcellularLocation>
        <location evidence="13">Cytoplasm</location>
    </subcellularLocation>
</comment>
<evidence type="ECO:0000256" key="9">
    <source>
        <dbReference type="ARBA" id="ARBA00033765"/>
    </source>
</evidence>
<keyword evidence="3 13" id="KW-0963">Cytoplasm</keyword>
<evidence type="ECO:0000256" key="10">
    <source>
        <dbReference type="ARBA" id="ARBA00068570"/>
    </source>
</evidence>
<keyword evidence="2 13" id="KW-0004">4Fe-4S</keyword>
<gene>
    <name evidence="13" type="primary">miaB</name>
    <name evidence="17" type="ORF">THTE_3692</name>
</gene>
<keyword evidence="5 13" id="KW-0949">S-adenosyl-L-methionine</keyword>
<dbReference type="EMBL" id="CP018477">
    <property type="protein sequence ID" value="ASV76293.1"/>
    <property type="molecule type" value="Genomic_DNA"/>
</dbReference>
<protein>
    <recommendedName>
        <fullName evidence="10 13">tRNA-2-methylthio-N(6)-dimethylallyladenosine synthase</fullName>
        <ecNumber evidence="9 13">2.8.4.3</ecNumber>
    </recommendedName>
    <alternativeName>
        <fullName evidence="12 13">(Dimethylallyl)adenosine tRNA methylthiotransferase MiaB</fullName>
    </alternativeName>
    <alternativeName>
        <fullName evidence="11 13">tRNA-i(6)A37 methylthiotransferase</fullName>
    </alternativeName>
</protein>
<dbReference type="SFLD" id="SFLDS00029">
    <property type="entry name" value="Radical_SAM"/>
    <property type="match status" value="1"/>
</dbReference>
<evidence type="ECO:0000256" key="4">
    <source>
        <dbReference type="ARBA" id="ARBA00022679"/>
    </source>
</evidence>
<evidence type="ECO:0000259" key="14">
    <source>
        <dbReference type="PROSITE" id="PS50926"/>
    </source>
</evidence>